<keyword evidence="7" id="KW-1185">Reference proteome</keyword>
<keyword evidence="3" id="KW-0804">Transcription</keyword>
<evidence type="ECO:0000313" key="7">
    <source>
        <dbReference type="Proteomes" id="UP000192939"/>
    </source>
</evidence>
<keyword evidence="1" id="KW-0805">Transcription regulation</keyword>
<comment type="caution">
    <text evidence="6">The sequence shown here is derived from an EMBL/GenBank/DDBJ whole genome shotgun (WGS) entry which is preliminary data.</text>
</comment>
<gene>
    <name evidence="6" type="ORF">SAMN02744124_00851</name>
</gene>
<dbReference type="Gene3D" id="1.10.10.10">
    <property type="entry name" value="Winged helix-like DNA-binding domain superfamily/Winged helix DNA-binding domain"/>
    <property type="match status" value="1"/>
</dbReference>
<feature type="domain" description="OmpR/PhoB-type" evidence="5">
    <location>
        <begin position="1"/>
        <end position="91"/>
    </location>
</feature>
<evidence type="ECO:0000256" key="1">
    <source>
        <dbReference type="ARBA" id="ARBA00023015"/>
    </source>
</evidence>
<keyword evidence="2 4" id="KW-0238">DNA-binding</keyword>
<evidence type="ECO:0000256" key="4">
    <source>
        <dbReference type="PROSITE-ProRule" id="PRU01091"/>
    </source>
</evidence>
<dbReference type="SUPFAM" id="SSF46894">
    <property type="entry name" value="C-terminal effector domain of the bipartite response regulators"/>
    <property type="match status" value="1"/>
</dbReference>
<accession>A0ABY1LTV3</accession>
<evidence type="ECO:0000259" key="5">
    <source>
        <dbReference type="PROSITE" id="PS51755"/>
    </source>
</evidence>
<proteinExistence type="predicted"/>
<dbReference type="InterPro" id="IPR016032">
    <property type="entry name" value="Sig_transdc_resp-reg_C-effctor"/>
</dbReference>
<evidence type="ECO:0000256" key="3">
    <source>
        <dbReference type="ARBA" id="ARBA00023163"/>
    </source>
</evidence>
<organism evidence="6 7">
    <name type="scientific">Paenibacillus barengoltzii J12</name>
    <dbReference type="NCBI Taxonomy" id="935846"/>
    <lineage>
        <taxon>Bacteria</taxon>
        <taxon>Bacillati</taxon>
        <taxon>Bacillota</taxon>
        <taxon>Bacilli</taxon>
        <taxon>Bacillales</taxon>
        <taxon>Paenibacillaceae</taxon>
        <taxon>Paenibacillus</taxon>
    </lineage>
</organism>
<dbReference type="Proteomes" id="UP000192939">
    <property type="component" value="Unassembled WGS sequence"/>
</dbReference>
<reference evidence="6 7" key="1">
    <citation type="submission" date="2017-04" db="EMBL/GenBank/DDBJ databases">
        <authorList>
            <person name="Varghese N."/>
            <person name="Submissions S."/>
        </authorList>
    </citation>
    <scope>NUCLEOTIDE SEQUENCE [LARGE SCALE GENOMIC DNA]</scope>
    <source>
        <strain evidence="6 7">J12</strain>
    </source>
</reference>
<dbReference type="CDD" id="cd00383">
    <property type="entry name" value="trans_reg_C"/>
    <property type="match status" value="1"/>
</dbReference>
<protein>
    <submittedName>
        <fullName evidence="6">Response regulators consisting of a CheY-like receiver domain and a winged-helix DNA-binding domain</fullName>
    </submittedName>
</protein>
<evidence type="ECO:0000256" key="2">
    <source>
        <dbReference type="ARBA" id="ARBA00023125"/>
    </source>
</evidence>
<dbReference type="EMBL" id="FXAE01000005">
    <property type="protein sequence ID" value="SMF01768.1"/>
    <property type="molecule type" value="Genomic_DNA"/>
</dbReference>
<evidence type="ECO:0000313" key="6">
    <source>
        <dbReference type="EMBL" id="SMF01768.1"/>
    </source>
</evidence>
<dbReference type="SMART" id="SM00862">
    <property type="entry name" value="Trans_reg_C"/>
    <property type="match status" value="1"/>
</dbReference>
<dbReference type="RefSeq" id="WP_085278435.1">
    <property type="nucleotide sequence ID" value="NZ_FXAE01000005.1"/>
</dbReference>
<dbReference type="InterPro" id="IPR001867">
    <property type="entry name" value="OmpR/PhoB-type_DNA-bd"/>
</dbReference>
<feature type="DNA-binding region" description="OmpR/PhoB-type" evidence="4">
    <location>
        <begin position="1"/>
        <end position="91"/>
    </location>
</feature>
<name>A0ABY1LTV3_9BACL</name>
<dbReference type="PROSITE" id="PS51755">
    <property type="entry name" value="OMPR_PHOB"/>
    <property type="match status" value="1"/>
</dbReference>
<dbReference type="InterPro" id="IPR036388">
    <property type="entry name" value="WH-like_DNA-bd_sf"/>
</dbReference>
<dbReference type="Pfam" id="PF00486">
    <property type="entry name" value="Trans_reg_C"/>
    <property type="match status" value="1"/>
</dbReference>
<sequence>MHLDINSDRFEITAEGLTVELLPKEFALFQFLYRNVGRTFTREQLLDKVWPLEYPVERTVDDHIYRLRKKLKPIHGLEIRTVRGLGYSLVLPVPHPAEGVIPTLADPELHETMRALFSKYQLYGQGRSMLTLARQQDVLGYQLDPFYSVYIQFVQGDLDWLLNKSEAPLRDRLFYLLVFFCLTKSPEQTLPVCERVLALKLLPPPYHREMEILTILDVYTLAGEPNKALERVSFSYRVIAELKYESFIPQITIAEMLAHVVAGSPEPQIAKLADAVENGMLNEKPFLREIGSYRVVKGLWLQRKGESTEAEKQLDEGLTVLERSGFVPLRLHSLYRIVNVFAMFPPPLALQQKYLELYNLELDRIGVTRLSAGLDAVIREQLA</sequence>